<organism evidence="1 2">
    <name type="scientific">Arthrobacter alpinus</name>
    <dbReference type="NCBI Taxonomy" id="656366"/>
    <lineage>
        <taxon>Bacteria</taxon>
        <taxon>Bacillati</taxon>
        <taxon>Actinomycetota</taxon>
        <taxon>Actinomycetes</taxon>
        <taxon>Micrococcales</taxon>
        <taxon>Micrococcaceae</taxon>
        <taxon>Arthrobacter</taxon>
    </lineage>
</organism>
<accession>A0A0M3UGN7</accession>
<dbReference type="AlphaFoldDB" id="A0A0M3UGN7"/>
<dbReference type="Proteomes" id="UP000062833">
    <property type="component" value="Chromosome"/>
</dbReference>
<reference evidence="2" key="1">
    <citation type="submission" date="2015-09" db="EMBL/GenBank/DDBJ databases">
        <title>Complete genome of Arthrobacter alpinus strain R3.8.</title>
        <authorList>
            <person name="See-Too W.S."/>
            <person name="Chan K.G."/>
        </authorList>
    </citation>
    <scope>NUCLEOTIDE SEQUENCE [LARGE SCALE GENOMIC DNA]</scope>
    <source>
        <strain evidence="2">R3.8</strain>
    </source>
</reference>
<proteinExistence type="predicted"/>
<name>A0A0M3UGN7_9MICC</name>
<evidence type="ECO:0000313" key="1">
    <source>
        <dbReference type="EMBL" id="ALE93049.1"/>
    </source>
</evidence>
<keyword evidence="2" id="KW-1185">Reference proteome</keyword>
<dbReference type="PATRIC" id="fig|656366.3.peg.2853"/>
<protein>
    <submittedName>
        <fullName evidence="1">Uncharacterized protein</fullName>
    </submittedName>
</protein>
<gene>
    <name evidence="1" type="ORF">AOC05_13230</name>
</gene>
<sequence>MAIQKQIQDINGKLVEDSALSNGWNFQNTISAGSTIGATATTAVDKDGKNGFTTTPIEIPFGSTPTVTIKETL</sequence>
<evidence type="ECO:0000313" key="2">
    <source>
        <dbReference type="Proteomes" id="UP000062833"/>
    </source>
</evidence>
<dbReference type="KEGG" id="aaq:AOC05_13230"/>
<dbReference type="RefSeq" id="WP_062007630.1">
    <property type="nucleotide sequence ID" value="NZ_CP012677.1"/>
</dbReference>
<dbReference type="EMBL" id="CP012677">
    <property type="protein sequence ID" value="ALE93049.1"/>
    <property type="molecule type" value="Genomic_DNA"/>
</dbReference>